<dbReference type="AlphaFoldDB" id="A0A399EQB4"/>
<evidence type="ECO:0000313" key="2">
    <source>
        <dbReference type="Proteomes" id="UP000265341"/>
    </source>
</evidence>
<dbReference type="Proteomes" id="UP000265341">
    <property type="component" value="Unassembled WGS sequence"/>
</dbReference>
<organism evidence="1 2">
    <name type="scientific">Calidithermus roseus</name>
    <dbReference type="NCBI Taxonomy" id="1644118"/>
    <lineage>
        <taxon>Bacteria</taxon>
        <taxon>Thermotogati</taxon>
        <taxon>Deinococcota</taxon>
        <taxon>Deinococci</taxon>
        <taxon>Thermales</taxon>
        <taxon>Thermaceae</taxon>
        <taxon>Calidithermus</taxon>
    </lineage>
</organism>
<dbReference type="OrthoDB" id="9984792at2"/>
<reference evidence="1 2" key="1">
    <citation type="submission" date="2018-08" db="EMBL/GenBank/DDBJ databases">
        <title>Meiothermus roseus NBRC 110900 genome sequencing project.</title>
        <authorList>
            <person name="Da Costa M.S."/>
            <person name="Albuquerque L."/>
            <person name="Raposo P."/>
            <person name="Froufe H.J.C."/>
            <person name="Barroso C.S."/>
            <person name="Egas C."/>
        </authorList>
    </citation>
    <scope>NUCLEOTIDE SEQUENCE [LARGE SCALE GENOMIC DNA]</scope>
    <source>
        <strain evidence="1 2">NBRC 110900</strain>
    </source>
</reference>
<accession>A0A399EQB4</accession>
<dbReference type="RefSeq" id="WP_119279093.1">
    <property type="nucleotide sequence ID" value="NZ_QWLA01000059.1"/>
</dbReference>
<gene>
    <name evidence="1" type="ORF">Mrose_02680</name>
</gene>
<comment type="caution">
    <text evidence="1">The sequence shown here is derived from an EMBL/GenBank/DDBJ whole genome shotgun (WGS) entry which is preliminary data.</text>
</comment>
<evidence type="ECO:0000313" key="1">
    <source>
        <dbReference type="EMBL" id="RIH84331.1"/>
    </source>
</evidence>
<sequence>METLYEVVPLPKKRVWHGTILGESRVAPFDSGLPHREWFAEFRRALGVGEMPVYDEARLAVHQPSGALRVTLQGHERDGRWYWLPRARCWLFLDAPEQDLLPLQWDLALEGLQEGGFRLTAPPLAGLGVGFEILAGGDSRAVVLGRCPCPPHDGLREQLQEFLLVERLRTL</sequence>
<protein>
    <submittedName>
        <fullName evidence="1">Uncharacterized protein</fullName>
    </submittedName>
</protein>
<dbReference type="EMBL" id="QWLA01000059">
    <property type="protein sequence ID" value="RIH84331.1"/>
    <property type="molecule type" value="Genomic_DNA"/>
</dbReference>
<keyword evidence="2" id="KW-1185">Reference proteome</keyword>
<proteinExistence type="predicted"/>
<name>A0A399EQB4_9DEIN</name>